<gene>
    <name evidence="5" type="ORF">B4U80_13867</name>
</gene>
<dbReference type="Gene3D" id="1.20.1250.20">
    <property type="entry name" value="MFS general substrate transporter like domains"/>
    <property type="match status" value="1"/>
</dbReference>
<feature type="transmembrane region" description="Helical" evidence="4">
    <location>
        <begin position="99"/>
        <end position="128"/>
    </location>
</feature>
<evidence type="ECO:0000313" key="6">
    <source>
        <dbReference type="Proteomes" id="UP000288716"/>
    </source>
</evidence>
<feature type="transmembrane region" description="Helical" evidence="4">
    <location>
        <begin position="343"/>
        <end position="369"/>
    </location>
</feature>
<comment type="caution">
    <text evidence="5">The sequence shown here is derived from an EMBL/GenBank/DDBJ whole genome shotgun (WGS) entry which is preliminary data.</text>
</comment>
<feature type="transmembrane region" description="Helical" evidence="4">
    <location>
        <begin position="413"/>
        <end position="433"/>
    </location>
</feature>
<sequence length="492" mass="55248">MFSSVLLKRLTTIIIILSIFLHQLSYYSFNLTLLDFKEIIHRSLKETTIAQTVRNFANVIGSLLVGSVFSKYGNSQLICAAFVAVEGIATAILPNVSNLFIYIAINAIPGMCCGVIETISYINIVALWKEKSAPFIQALAFTSSVGSVLTPLIFNPFLSNVESEEHSEDCIPVNNKSIEFANVTVNPKPFGDLHISEIWIPHLVIGIFMVINGILCAILELKRIRVEETIEVKEENERKEEKVSLKQKDEQKISKHKVPLQQSKYYRITFVVIMCILITIYWGFASSFFQFWITFVMFLNVNISKSRAVLMLSAFSFSNVFGNFIAMLVAIKVKSMPMLLSLNILLLTSCVICIIGANGSELMLWIGAYNLLEEKVGVTNFIGSVFATSSVSLNAIGLPIIIANFIECYPTIFLHYTTISVTVVFVLLIVFYGKEDVKQETLQEDDEIKALPQEIYMRKYSVRRVSVAVALKNLNATVLTACKKKIEILFRE</sequence>
<keyword evidence="3 4" id="KW-0472">Membrane</keyword>
<dbReference type="VEuPathDB" id="VectorBase:LDEU007574"/>
<keyword evidence="2 4" id="KW-1133">Transmembrane helix</keyword>
<accession>A0A443SA85</accession>
<name>A0A443SA85_9ACAR</name>
<dbReference type="PANTHER" id="PTHR23121">
    <property type="entry name" value="SODIUM-DEPENDENT GLUCOSE TRANSPORTER 1"/>
    <property type="match status" value="1"/>
</dbReference>
<feature type="transmembrane region" description="Helical" evidence="4">
    <location>
        <begin position="12"/>
        <end position="29"/>
    </location>
</feature>
<keyword evidence="1 4" id="KW-0812">Transmembrane</keyword>
<feature type="transmembrane region" description="Helical" evidence="4">
    <location>
        <begin position="309"/>
        <end position="331"/>
    </location>
</feature>
<keyword evidence="5" id="KW-0813">Transport</keyword>
<dbReference type="AlphaFoldDB" id="A0A443SA85"/>
<feature type="transmembrane region" description="Helical" evidence="4">
    <location>
        <begin position="381"/>
        <end position="406"/>
    </location>
</feature>
<feature type="transmembrane region" description="Helical" evidence="4">
    <location>
        <begin position="265"/>
        <end position="289"/>
    </location>
</feature>
<feature type="transmembrane region" description="Helical" evidence="4">
    <location>
        <begin position="198"/>
        <end position="219"/>
    </location>
</feature>
<dbReference type="SUPFAM" id="SSF103473">
    <property type="entry name" value="MFS general substrate transporter"/>
    <property type="match status" value="1"/>
</dbReference>
<reference evidence="5 6" key="1">
    <citation type="journal article" date="2018" name="Gigascience">
        <title>Genomes of trombidid mites reveal novel predicted allergens and laterally-transferred genes associated with secondary metabolism.</title>
        <authorList>
            <person name="Dong X."/>
            <person name="Chaisiri K."/>
            <person name="Xia D."/>
            <person name="Armstrong S.D."/>
            <person name="Fang Y."/>
            <person name="Donnelly M.J."/>
            <person name="Kadowaki T."/>
            <person name="McGarry J.W."/>
            <person name="Darby A.C."/>
            <person name="Makepeace B.L."/>
        </authorList>
    </citation>
    <scope>NUCLEOTIDE SEQUENCE [LARGE SCALE GENOMIC DNA]</scope>
    <source>
        <strain evidence="5">UoL-UT</strain>
    </source>
</reference>
<keyword evidence="5" id="KW-0762">Sugar transport</keyword>
<dbReference type="STRING" id="299467.A0A443SA85"/>
<feature type="transmembrane region" description="Helical" evidence="4">
    <location>
        <begin position="76"/>
        <end position="93"/>
    </location>
</feature>
<dbReference type="PANTHER" id="PTHR23121:SF9">
    <property type="entry name" value="SODIUM-DEPENDENT GLUCOSE TRANSPORTER 1"/>
    <property type="match status" value="1"/>
</dbReference>
<evidence type="ECO:0000256" key="2">
    <source>
        <dbReference type="ARBA" id="ARBA00022989"/>
    </source>
</evidence>
<evidence type="ECO:0000256" key="3">
    <source>
        <dbReference type="ARBA" id="ARBA00023136"/>
    </source>
</evidence>
<dbReference type="InterPro" id="IPR036259">
    <property type="entry name" value="MFS_trans_sf"/>
</dbReference>
<dbReference type="EMBL" id="NCKV01004849">
    <property type="protein sequence ID" value="RWS24466.1"/>
    <property type="molecule type" value="Genomic_DNA"/>
</dbReference>
<evidence type="ECO:0000256" key="4">
    <source>
        <dbReference type="SAM" id="Phobius"/>
    </source>
</evidence>
<feature type="transmembrane region" description="Helical" evidence="4">
    <location>
        <begin position="49"/>
        <end position="69"/>
    </location>
</feature>
<proteinExistence type="predicted"/>
<evidence type="ECO:0000313" key="5">
    <source>
        <dbReference type="EMBL" id="RWS24466.1"/>
    </source>
</evidence>
<organism evidence="5 6">
    <name type="scientific">Leptotrombidium deliense</name>
    <dbReference type="NCBI Taxonomy" id="299467"/>
    <lineage>
        <taxon>Eukaryota</taxon>
        <taxon>Metazoa</taxon>
        <taxon>Ecdysozoa</taxon>
        <taxon>Arthropoda</taxon>
        <taxon>Chelicerata</taxon>
        <taxon>Arachnida</taxon>
        <taxon>Acari</taxon>
        <taxon>Acariformes</taxon>
        <taxon>Trombidiformes</taxon>
        <taxon>Prostigmata</taxon>
        <taxon>Anystina</taxon>
        <taxon>Parasitengona</taxon>
        <taxon>Trombiculoidea</taxon>
        <taxon>Trombiculidae</taxon>
        <taxon>Leptotrombidium</taxon>
    </lineage>
</organism>
<keyword evidence="6" id="KW-1185">Reference proteome</keyword>
<feature type="transmembrane region" description="Helical" evidence="4">
    <location>
        <begin position="135"/>
        <end position="154"/>
    </location>
</feature>
<dbReference type="OrthoDB" id="6512734at2759"/>
<evidence type="ECO:0000256" key="1">
    <source>
        <dbReference type="ARBA" id="ARBA00022692"/>
    </source>
</evidence>
<protein>
    <submittedName>
        <fullName evidence="5">Sodium-dependent glucose transporter 1-like protein</fullName>
    </submittedName>
</protein>
<dbReference type="Proteomes" id="UP000288716">
    <property type="component" value="Unassembled WGS sequence"/>
</dbReference>